<dbReference type="InterPro" id="IPR001789">
    <property type="entry name" value="Sig_transdc_resp-reg_receiver"/>
</dbReference>
<dbReference type="NCBIfam" id="NF008296">
    <property type="entry name" value="PRK11083.1"/>
    <property type="match status" value="1"/>
</dbReference>
<dbReference type="PROSITE" id="PS51755">
    <property type="entry name" value="OMPR_PHOB"/>
    <property type="match status" value="1"/>
</dbReference>
<feature type="modified residue" description="4-aspartylphosphate" evidence="2">
    <location>
        <position position="63"/>
    </location>
</feature>
<dbReference type="PANTHER" id="PTHR48111:SF6">
    <property type="entry name" value="TRANSCRIPTIONAL REGULATORY PROTEIN CREB"/>
    <property type="match status" value="1"/>
</dbReference>
<dbReference type="InterPro" id="IPR016032">
    <property type="entry name" value="Sig_transdc_resp-reg_C-effctor"/>
</dbReference>
<accession>A0ABV4UEQ3</accession>
<evidence type="ECO:0000259" key="5">
    <source>
        <dbReference type="PROSITE" id="PS51755"/>
    </source>
</evidence>
<dbReference type="SUPFAM" id="SSF46894">
    <property type="entry name" value="C-terminal effector domain of the bipartite response regulators"/>
    <property type="match status" value="1"/>
</dbReference>
<dbReference type="Gene3D" id="6.10.250.690">
    <property type="match status" value="1"/>
</dbReference>
<name>A0ABV4UEQ3_9RHOO</name>
<dbReference type="InterPro" id="IPR001867">
    <property type="entry name" value="OmpR/PhoB-type_DNA-bd"/>
</dbReference>
<dbReference type="Gene3D" id="1.10.10.10">
    <property type="entry name" value="Winged helix-like DNA-binding domain superfamily/Winged helix DNA-binding domain"/>
    <property type="match status" value="1"/>
</dbReference>
<dbReference type="InterPro" id="IPR036388">
    <property type="entry name" value="WH-like_DNA-bd_sf"/>
</dbReference>
<evidence type="ECO:0000313" key="6">
    <source>
        <dbReference type="EMBL" id="MFA9949869.1"/>
    </source>
</evidence>
<reference evidence="7" key="1">
    <citation type="submission" date="2024-06" db="EMBL/GenBank/DDBJ databases">
        <title>Radixoralia hellwigii gen. nov., sp nov., isolated from a root canal in the human oral cavity.</title>
        <authorList>
            <person name="Bartsch S."/>
            <person name="Wittmer A."/>
            <person name="Schulz A.-K."/>
            <person name="Neumann-Schaal M."/>
            <person name="Wolf J."/>
            <person name="Gronow S."/>
            <person name="Tennert C."/>
            <person name="Haecker G."/>
            <person name="Cieplik F."/>
            <person name="Al-Ahmad A."/>
        </authorList>
    </citation>
    <scope>NUCLEOTIDE SEQUENCE [LARGE SCALE GENOMIC DNA]</scope>
    <source>
        <strain evidence="7">Wk13</strain>
    </source>
</reference>
<evidence type="ECO:0000256" key="2">
    <source>
        <dbReference type="PROSITE-ProRule" id="PRU00169"/>
    </source>
</evidence>
<evidence type="ECO:0000313" key="7">
    <source>
        <dbReference type="Proteomes" id="UP001574673"/>
    </source>
</evidence>
<keyword evidence="2" id="KW-0597">Phosphoprotein</keyword>
<dbReference type="SUPFAM" id="SSF52172">
    <property type="entry name" value="CheY-like"/>
    <property type="match status" value="1"/>
</dbReference>
<evidence type="ECO:0000256" key="3">
    <source>
        <dbReference type="PROSITE-ProRule" id="PRU01091"/>
    </source>
</evidence>
<feature type="DNA-binding region" description="OmpR/PhoB-type" evidence="3">
    <location>
        <begin position="140"/>
        <end position="241"/>
    </location>
</feature>
<dbReference type="Pfam" id="PF00486">
    <property type="entry name" value="Trans_reg_C"/>
    <property type="match status" value="1"/>
</dbReference>
<evidence type="ECO:0000256" key="1">
    <source>
        <dbReference type="ARBA" id="ARBA00023125"/>
    </source>
</evidence>
<feature type="domain" description="Response regulatory" evidence="4">
    <location>
        <begin position="11"/>
        <end position="130"/>
    </location>
</feature>
<proteinExistence type="predicted"/>
<dbReference type="PANTHER" id="PTHR48111">
    <property type="entry name" value="REGULATOR OF RPOS"/>
    <property type="match status" value="1"/>
</dbReference>
<sequence>MTPSSAPPLPAILLAEDESAIADTLIYALGSEGFSVRHVLLGRDALAVLRADETENFVLAILDIGLPDTTGFEVLKALRAEPRHRDLPVIFLTARAEEIDRILGLELGADDYVTKPFSPREVAARVRAILRREARQRPPAADIVAPDAIWQHMPEARRIRYHGQALDLTRYEYELLALLLSSPGRVFSRAQIMARVWADAPETTDRSIDTHIKTLRAKLRAIHDGDEVIATHRGIGYALATSVS</sequence>
<dbReference type="Proteomes" id="UP001574673">
    <property type="component" value="Unassembled WGS sequence"/>
</dbReference>
<dbReference type="Pfam" id="PF00072">
    <property type="entry name" value="Response_reg"/>
    <property type="match status" value="1"/>
</dbReference>
<feature type="domain" description="OmpR/PhoB-type" evidence="5">
    <location>
        <begin position="140"/>
        <end position="241"/>
    </location>
</feature>
<dbReference type="Gene3D" id="3.40.50.2300">
    <property type="match status" value="1"/>
</dbReference>
<dbReference type="PROSITE" id="PS50110">
    <property type="entry name" value="RESPONSE_REGULATORY"/>
    <property type="match status" value="1"/>
</dbReference>
<dbReference type="InterPro" id="IPR011006">
    <property type="entry name" value="CheY-like_superfamily"/>
</dbReference>
<organism evidence="6 7">
    <name type="scientific">Dentiradicibacter hellwigii</name>
    <dbReference type="NCBI Taxonomy" id="3149053"/>
    <lineage>
        <taxon>Bacteria</taxon>
        <taxon>Pseudomonadati</taxon>
        <taxon>Pseudomonadota</taxon>
        <taxon>Betaproteobacteria</taxon>
        <taxon>Rhodocyclales</taxon>
        <taxon>Rhodocyclaceae</taxon>
        <taxon>Dentiradicibacter</taxon>
    </lineage>
</organism>
<evidence type="ECO:0000259" key="4">
    <source>
        <dbReference type="PROSITE" id="PS50110"/>
    </source>
</evidence>
<dbReference type="CDD" id="cd00383">
    <property type="entry name" value="trans_reg_C"/>
    <property type="match status" value="1"/>
</dbReference>
<dbReference type="InterPro" id="IPR039420">
    <property type="entry name" value="WalR-like"/>
</dbReference>
<dbReference type="SMART" id="SM00448">
    <property type="entry name" value="REC"/>
    <property type="match status" value="1"/>
</dbReference>
<protein>
    <submittedName>
        <fullName evidence="6">Two-component system response regulator CreB</fullName>
    </submittedName>
</protein>
<dbReference type="EMBL" id="JBEUWX010000002">
    <property type="protein sequence ID" value="MFA9949869.1"/>
    <property type="molecule type" value="Genomic_DNA"/>
</dbReference>
<comment type="caution">
    <text evidence="6">The sequence shown here is derived from an EMBL/GenBank/DDBJ whole genome shotgun (WGS) entry which is preliminary data.</text>
</comment>
<keyword evidence="7" id="KW-1185">Reference proteome</keyword>
<dbReference type="SMART" id="SM00862">
    <property type="entry name" value="Trans_reg_C"/>
    <property type="match status" value="1"/>
</dbReference>
<keyword evidence="1 3" id="KW-0238">DNA-binding</keyword>
<gene>
    <name evidence="6" type="primary">creB</name>
    <name evidence="6" type="ORF">ABCS64_05955</name>
</gene>